<sequence length="352" mass="38647">MITQTLPMTMKRSYIGTSLLLLGWLVFPALLYAQGTGTGTELETKKLAQTGFKFLSVSVDPRAAAMADALTARDNASSLALFYNPASMAYFDRTFHFAAGQTRWINSTDYNFASLAYRPMGGQFGVIGLSVVAVSYPEVLRTIFANNEQGYLDQGTYSPSALAIGLGYARAITDRFAVGGHAKFARQNLGEAQVTQGGRMESYAKSTIAVDFGVLYRTALQSLTFAMSVRNFSRELTYVEESFELPLAFQIGATYNLMDLLAPANSTHTLWLSVDAVRPRDYPEQIKVGMEYGFMDLLFLRAGYITPTDEQGINVGAGLRLGSESFRIGVDYAYTSFGIFDNVHRLGLQLAF</sequence>
<evidence type="ECO:0000313" key="1">
    <source>
        <dbReference type="EMBL" id="HER95376.1"/>
    </source>
</evidence>
<dbReference type="AlphaFoldDB" id="A0A7V2F5H8"/>
<dbReference type="Gene3D" id="2.40.160.60">
    <property type="entry name" value="Outer membrane protein transport protein (OMPP1/FadL/TodX)"/>
    <property type="match status" value="1"/>
</dbReference>
<accession>A0A7V2F5H8</accession>
<protein>
    <submittedName>
        <fullName evidence="1">PorV/PorQ family protein</fullName>
    </submittedName>
</protein>
<dbReference type="EMBL" id="DSGB01000003">
    <property type="protein sequence ID" value="HER95376.1"/>
    <property type="molecule type" value="Genomic_DNA"/>
</dbReference>
<proteinExistence type="predicted"/>
<dbReference type="SUPFAM" id="SSF56935">
    <property type="entry name" value="Porins"/>
    <property type="match status" value="1"/>
</dbReference>
<dbReference type="NCBIfam" id="NF033709">
    <property type="entry name" value="PorV_fam"/>
    <property type="match status" value="1"/>
</dbReference>
<organism evidence="1">
    <name type="scientific">Rhodothermus marinus</name>
    <name type="common">Rhodothermus obamensis</name>
    <dbReference type="NCBI Taxonomy" id="29549"/>
    <lineage>
        <taxon>Bacteria</taxon>
        <taxon>Pseudomonadati</taxon>
        <taxon>Rhodothermota</taxon>
        <taxon>Rhodothermia</taxon>
        <taxon>Rhodothermales</taxon>
        <taxon>Rhodothermaceae</taxon>
        <taxon>Rhodothermus</taxon>
    </lineage>
</organism>
<comment type="caution">
    <text evidence="1">The sequence shown here is derived from an EMBL/GenBank/DDBJ whole genome shotgun (WGS) entry which is preliminary data.</text>
</comment>
<reference evidence="1" key="1">
    <citation type="journal article" date="2020" name="mSystems">
        <title>Genome- and Community-Level Interaction Insights into Carbon Utilization and Element Cycling Functions of Hydrothermarchaeota in Hydrothermal Sediment.</title>
        <authorList>
            <person name="Zhou Z."/>
            <person name="Liu Y."/>
            <person name="Xu W."/>
            <person name="Pan J."/>
            <person name="Luo Z.H."/>
            <person name="Li M."/>
        </authorList>
    </citation>
    <scope>NUCLEOTIDE SEQUENCE [LARGE SCALE GENOMIC DNA]</scope>
    <source>
        <strain evidence="1">SpSt-143</strain>
    </source>
</reference>
<gene>
    <name evidence="1" type="ORF">ENO59_02490</name>
</gene>
<name>A0A7V2F5H8_RHOMR</name>